<dbReference type="InParanoid" id="A0A077ZTY1"/>
<reference evidence="2 3" key="1">
    <citation type="submission" date="2014-06" db="EMBL/GenBank/DDBJ databases">
        <authorList>
            <person name="Swart Estienne"/>
        </authorList>
    </citation>
    <scope>NUCLEOTIDE SEQUENCE [LARGE SCALE GENOMIC DNA]</scope>
    <source>
        <strain evidence="2 3">130c</strain>
    </source>
</reference>
<feature type="region of interest" description="Disordered" evidence="1">
    <location>
        <begin position="229"/>
        <end position="250"/>
    </location>
</feature>
<keyword evidence="3" id="KW-1185">Reference proteome</keyword>
<gene>
    <name evidence="2" type="primary">Contig7688.g8197</name>
    <name evidence="2" type="ORF">STYLEM_2329</name>
</gene>
<proteinExistence type="predicted"/>
<evidence type="ECO:0008006" key="4">
    <source>
        <dbReference type="Google" id="ProtNLM"/>
    </source>
</evidence>
<protein>
    <recommendedName>
        <fullName evidence="4">WD40-repeat-containing domain</fullName>
    </recommendedName>
</protein>
<dbReference type="AlphaFoldDB" id="A0A077ZTY1"/>
<accession>A0A077ZTY1</accession>
<evidence type="ECO:0000256" key="1">
    <source>
        <dbReference type="SAM" id="MobiDB-lite"/>
    </source>
</evidence>
<feature type="region of interest" description="Disordered" evidence="1">
    <location>
        <begin position="263"/>
        <end position="284"/>
    </location>
</feature>
<organism evidence="2 3">
    <name type="scientific">Stylonychia lemnae</name>
    <name type="common">Ciliate</name>
    <dbReference type="NCBI Taxonomy" id="5949"/>
    <lineage>
        <taxon>Eukaryota</taxon>
        <taxon>Sar</taxon>
        <taxon>Alveolata</taxon>
        <taxon>Ciliophora</taxon>
        <taxon>Intramacronucleata</taxon>
        <taxon>Spirotrichea</taxon>
        <taxon>Stichotrichia</taxon>
        <taxon>Sporadotrichida</taxon>
        <taxon>Oxytrichidae</taxon>
        <taxon>Stylonychinae</taxon>
        <taxon>Stylonychia</taxon>
    </lineage>
</organism>
<name>A0A077ZTY1_STYLE</name>
<feature type="compositionally biased region" description="Low complexity" evidence="1">
    <location>
        <begin position="229"/>
        <end position="242"/>
    </location>
</feature>
<dbReference type="EMBL" id="CCKQ01002260">
    <property type="protein sequence ID" value="CDW73353.1"/>
    <property type="molecule type" value="Genomic_DNA"/>
</dbReference>
<evidence type="ECO:0000313" key="3">
    <source>
        <dbReference type="Proteomes" id="UP000039865"/>
    </source>
</evidence>
<feature type="compositionally biased region" description="Basic and acidic residues" evidence="1">
    <location>
        <begin position="263"/>
        <end position="272"/>
    </location>
</feature>
<sequence length="713" mass="83333">MNQDNSIKFVNNPGFEDMKNNYLTQKVFQEIIDKIQIQQKQAKTIHTDQVSQKQLDDHICSQLKETLMFLKDKVGYEVFLSVIDDDQEKLLEKTKQLNQFKNLEQQVESLKQHIHLTITTIKKRNIFEYLEQINQEFSKQVSESQKLLSKKHKAISESIQVQANLFQKLLQTSLELQIQRKQFEKIIQDTLDRMSFLDNILQETKNSRQDSDILNLDQTTLTQSVYFQNNMNNSNGDLNNNKTDNRLSNGRDYQNLSQIKEEKFNQEEDKNQDGGYQNSQGLDDTKDSIEVRADIIIIKDYFQNDPTKNLFKEEADMIRFRPNIYLNSQLDFDLQLAVKKRQYKINENKFQQPQGFKIPTSIVMTQYGCLIEAGLDETLNFRQKVGKIFTQFKQVDLKSQIFSMTVAKQYLLCSLQNQTMQIFEAKQPYELVKSIKTQSTVKKYFKYSQDIPSFNPEAEIRIDHDDKDKYLIFGEQDGFIEIFNTEALKIVYIGQLRSKVDIFDICKTSYAQYEYAVAQGQYGGGLFFIRIFQDEASQRSEHDIEAEFQMTQDYEEIYFKNQAVCCVQEIGQGLILCCVQGTYNLQVISRLERKVVHHIQNPSQDLNYNCLIPFMGFDGKKYPYLLLKDETMVSIINTKTYVAKKIISSLYDSCSNSCSLIQYVNEQPETKEQVYQIISLEHMNGDKSIKEVTFQLENPLVKQSLINIVNQVD</sequence>
<dbReference type="Proteomes" id="UP000039865">
    <property type="component" value="Unassembled WGS sequence"/>
</dbReference>
<evidence type="ECO:0000313" key="2">
    <source>
        <dbReference type="EMBL" id="CDW73353.1"/>
    </source>
</evidence>